<evidence type="ECO:0000256" key="1">
    <source>
        <dbReference type="SAM" id="MobiDB-lite"/>
    </source>
</evidence>
<name>A0A0E0C638_9ORYZ</name>
<feature type="compositionally biased region" description="Basic and acidic residues" evidence="1">
    <location>
        <begin position="75"/>
        <end position="91"/>
    </location>
</feature>
<dbReference type="AlphaFoldDB" id="A0A0E0C638"/>
<evidence type="ECO:0000313" key="2">
    <source>
        <dbReference type="EnsemblPlants" id="OMERI01G24240.4"/>
    </source>
</evidence>
<dbReference type="EnsemblPlants" id="OMERI01G24240.4">
    <property type="protein sequence ID" value="OMERI01G24240.4"/>
    <property type="gene ID" value="OMERI01G24240"/>
</dbReference>
<organism evidence="2">
    <name type="scientific">Oryza meridionalis</name>
    <dbReference type="NCBI Taxonomy" id="40149"/>
    <lineage>
        <taxon>Eukaryota</taxon>
        <taxon>Viridiplantae</taxon>
        <taxon>Streptophyta</taxon>
        <taxon>Embryophyta</taxon>
        <taxon>Tracheophyta</taxon>
        <taxon>Spermatophyta</taxon>
        <taxon>Magnoliopsida</taxon>
        <taxon>Liliopsida</taxon>
        <taxon>Poales</taxon>
        <taxon>Poaceae</taxon>
        <taxon>BOP clade</taxon>
        <taxon>Oryzoideae</taxon>
        <taxon>Oryzeae</taxon>
        <taxon>Oryzinae</taxon>
        <taxon>Oryza</taxon>
    </lineage>
</organism>
<accession>A0A0E0C638</accession>
<evidence type="ECO:0000313" key="3">
    <source>
        <dbReference type="Proteomes" id="UP000008021"/>
    </source>
</evidence>
<dbReference type="Gramene" id="OMERI01G24240.4">
    <property type="protein sequence ID" value="OMERI01G24240.4"/>
    <property type="gene ID" value="OMERI01G24240"/>
</dbReference>
<keyword evidence="3" id="KW-1185">Reference proteome</keyword>
<protein>
    <submittedName>
        <fullName evidence="2">Uncharacterized protein</fullName>
    </submittedName>
</protein>
<reference evidence="2" key="1">
    <citation type="submission" date="2015-04" db="UniProtKB">
        <authorList>
            <consortium name="EnsemblPlants"/>
        </authorList>
    </citation>
    <scope>IDENTIFICATION</scope>
</reference>
<dbReference type="Proteomes" id="UP000008021">
    <property type="component" value="Chromosome 1"/>
</dbReference>
<proteinExistence type="predicted"/>
<reference evidence="2" key="2">
    <citation type="submission" date="2018-05" db="EMBL/GenBank/DDBJ databases">
        <title>OmerRS3 (Oryza meridionalis Reference Sequence Version 3).</title>
        <authorList>
            <person name="Zhang J."/>
            <person name="Kudrna D."/>
            <person name="Lee S."/>
            <person name="Talag J."/>
            <person name="Welchert J."/>
            <person name="Wing R.A."/>
        </authorList>
    </citation>
    <scope>NUCLEOTIDE SEQUENCE [LARGE SCALE GENOMIC DNA]</scope>
    <source>
        <strain evidence="2">cv. OR44</strain>
    </source>
</reference>
<dbReference type="HOGENOM" id="CLU_2430724_0_0_1"/>
<sequence length="91" mass="10018">MAAINRNTIVYATAGAARRHGALLRPPSSLRFHVHPLELEKTNLLLPGTLYPLLPRIVLCSRKMAKKKNPIAEQQRQHGEGIEGEGEEGKG</sequence>
<feature type="region of interest" description="Disordered" evidence="1">
    <location>
        <begin position="67"/>
        <end position="91"/>
    </location>
</feature>